<protein>
    <submittedName>
        <fullName evidence="2">Uncharacterized protein</fullName>
    </submittedName>
</protein>
<dbReference type="OrthoDB" id="8185397at2759"/>
<organism evidence="2 3">
    <name type="scientific">Phaedon cochleariae</name>
    <name type="common">Mustard beetle</name>
    <dbReference type="NCBI Taxonomy" id="80249"/>
    <lineage>
        <taxon>Eukaryota</taxon>
        <taxon>Metazoa</taxon>
        <taxon>Ecdysozoa</taxon>
        <taxon>Arthropoda</taxon>
        <taxon>Hexapoda</taxon>
        <taxon>Insecta</taxon>
        <taxon>Pterygota</taxon>
        <taxon>Neoptera</taxon>
        <taxon>Endopterygota</taxon>
        <taxon>Coleoptera</taxon>
        <taxon>Polyphaga</taxon>
        <taxon>Cucujiformia</taxon>
        <taxon>Chrysomeloidea</taxon>
        <taxon>Chrysomelidae</taxon>
        <taxon>Chrysomelinae</taxon>
        <taxon>Chrysomelini</taxon>
        <taxon>Phaedon</taxon>
    </lineage>
</organism>
<evidence type="ECO:0000313" key="2">
    <source>
        <dbReference type="EMBL" id="CAH1118988.1"/>
    </source>
</evidence>
<sequence>MLVDESVQTSRDMERRAFEERVVKEGMELWRKQKDYQKMKRSKEQNEMKDMLELHWPWGEGLDAKPRGLRNLRLEEIFPNNDYKNAKRFVGNFDLGRGGGGAPVFSSGKTITRTREDPILRFQFGSKDLRRCVDNTLRYKTNKEEQQRYKKELDNLVELKQKKQDQEKTDTLKFYREQGWSTDKTLKHLANDAIKSKLADTKRYNNFKSMTVVPPNRVMVDPVVRKNFVPVGRNRKLSPLSDDRDEGVELVALLSKDRKNPAKIPLCSSDVTSEKKMGGITVWDKQGPVYLTDLAEQMIRKRQKVEEMQVKELASIRKHFSTWNGFWGRPGHGAPLPEIRKQCLNEMLYPKMAPIGVH</sequence>
<dbReference type="AlphaFoldDB" id="A0A9P0DAB9"/>
<accession>A0A9P0DAB9</accession>
<keyword evidence="3" id="KW-1185">Reference proteome</keyword>
<gene>
    <name evidence="2" type="ORF">PHAECO_LOCUS2987</name>
</gene>
<evidence type="ECO:0000256" key="1">
    <source>
        <dbReference type="SAM" id="Coils"/>
    </source>
</evidence>
<reference evidence="2" key="1">
    <citation type="submission" date="2022-01" db="EMBL/GenBank/DDBJ databases">
        <authorList>
            <person name="King R."/>
        </authorList>
    </citation>
    <scope>NUCLEOTIDE SEQUENCE</scope>
</reference>
<dbReference type="Proteomes" id="UP001153737">
    <property type="component" value="Chromosome 12"/>
</dbReference>
<evidence type="ECO:0000313" key="3">
    <source>
        <dbReference type="Proteomes" id="UP001153737"/>
    </source>
</evidence>
<keyword evidence="1" id="KW-0175">Coiled coil</keyword>
<name>A0A9P0DAB9_PHACE</name>
<reference evidence="2" key="2">
    <citation type="submission" date="2022-10" db="EMBL/GenBank/DDBJ databases">
        <authorList>
            <consortium name="ENA_rothamsted_submissions"/>
            <consortium name="culmorum"/>
            <person name="King R."/>
        </authorList>
    </citation>
    <scope>NUCLEOTIDE SEQUENCE</scope>
</reference>
<dbReference type="EMBL" id="OU896718">
    <property type="protein sequence ID" value="CAH1118988.1"/>
    <property type="molecule type" value="Genomic_DNA"/>
</dbReference>
<proteinExistence type="predicted"/>
<feature type="coiled-coil region" evidence="1">
    <location>
        <begin position="139"/>
        <end position="169"/>
    </location>
</feature>